<dbReference type="RefSeq" id="WP_169946203.1">
    <property type="nucleotide sequence ID" value="NZ_CP053015.1"/>
</dbReference>
<dbReference type="Gene3D" id="3.40.50.1820">
    <property type="entry name" value="alpha/beta hydrolase"/>
    <property type="match status" value="1"/>
</dbReference>
<organism evidence="4 5">
    <name type="scientific">Sphingomonas lacunae</name>
    <dbReference type="NCBI Taxonomy" id="2698828"/>
    <lineage>
        <taxon>Bacteria</taxon>
        <taxon>Pseudomonadati</taxon>
        <taxon>Pseudomonadota</taxon>
        <taxon>Alphaproteobacteria</taxon>
        <taxon>Sphingomonadales</taxon>
        <taxon>Sphingomonadaceae</taxon>
        <taxon>Sphingomonas</taxon>
    </lineage>
</organism>
<dbReference type="PANTHER" id="PTHR42776:SF27">
    <property type="entry name" value="DIPEPTIDYL PEPTIDASE FAMILY MEMBER 6"/>
    <property type="match status" value="1"/>
</dbReference>
<keyword evidence="1" id="KW-0378">Hydrolase</keyword>
<dbReference type="InterPro" id="IPR029058">
    <property type="entry name" value="AB_hydrolase_fold"/>
</dbReference>
<dbReference type="Proteomes" id="UP000503018">
    <property type="component" value="Chromosome"/>
</dbReference>
<protein>
    <submittedName>
        <fullName evidence="4">S9 family peptidase</fullName>
    </submittedName>
</protein>
<dbReference type="KEGG" id="slan:GV829_09760"/>
<evidence type="ECO:0000256" key="1">
    <source>
        <dbReference type="ARBA" id="ARBA00022801"/>
    </source>
</evidence>
<proteinExistence type="predicted"/>
<gene>
    <name evidence="4" type="ORF">GV829_09760</name>
</gene>
<dbReference type="GO" id="GO:0004252">
    <property type="term" value="F:serine-type endopeptidase activity"/>
    <property type="evidence" value="ECO:0007669"/>
    <property type="project" value="TreeGrafter"/>
</dbReference>
<keyword evidence="5" id="KW-1185">Reference proteome</keyword>
<dbReference type="Pfam" id="PF00326">
    <property type="entry name" value="Peptidase_S9"/>
    <property type="match status" value="1"/>
</dbReference>
<evidence type="ECO:0000259" key="3">
    <source>
        <dbReference type="Pfam" id="PF00326"/>
    </source>
</evidence>
<dbReference type="AlphaFoldDB" id="A0A6M4AUI3"/>
<dbReference type="EMBL" id="CP053015">
    <property type="protein sequence ID" value="QJQ32694.1"/>
    <property type="molecule type" value="Genomic_DNA"/>
</dbReference>
<evidence type="ECO:0000256" key="2">
    <source>
        <dbReference type="SAM" id="MobiDB-lite"/>
    </source>
</evidence>
<feature type="region of interest" description="Disordered" evidence="2">
    <location>
        <begin position="1"/>
        <end position="22"/>
    </location>
</feature>
<feature type="domain" description="Peptidase S9 prolyl oligopeptidase catalytic" evidence="3">
    <location>
        <begin position="433"/>
        <end position="631"/>
    </location>
</feature>
<reference evidence="4 5" key="1">
    <citation type="submission" date="2020-01" db="EMBL/GenBank/DDBJ databases">
        <title>Sphingomonas sp. strain CSW-10.</title>
        <authorList>
            <person name="Chen W.-M."/>
        </authorList>
    </citation>
    <scope>NUCLEOTIDE SEQUENCE [LARGE SCALE GENOMIC DNA]</scope>
    <source>
        <strain evidence="4 5">CSW-10</strain>
    </source>
</reference>
<sequence>MSPAQAQLPDEIRTPTPPPTLPDSATRFGTLPGARSVSLSPDGSMIAFLSPSTGLGNDLYVVSTAEGAGRPQRLLRASGDPEVLNYCRWKSTTRLVCQMVGRRGYGRDVYGFVRFIGVDAAGGNVTVIGADEHNELYSGSLIDWLADDPDHVLMASPVGDVERRNIHTNRVHSTAIRRRASLTGRYGFITDGMGNIRIMANQPAVADANYVPQVRYFYRADERDEWHPMSINTTEVNEGFRPVYVDAENNRAVGFLKVNGFDSVATMALDGTNRITSLFQRDNVEIDDIVVIGGTRRIVGVSYATDRRRVEYFDAALARMSQSLSRALGGRGITIIDQNRDGTVFLIFASSDSDPGRYYVYTPAARQLRPLLAFFPLLEGQTLSPVQSVSYPAADGTMVPGYLTLPPGLSDARGLPAIVMPHGGPSARDEGDFDWLAQYFASQGFAVLQPNYRGSSGYGDAWYVNNGFRSWRIAIGDISDGGRWLVSQGADPAKLSIVGWSYGGYSALQAGVTYPDLFKSIVAIAPVTDLDRLKREESRYYTGQLVSDFVGSGPHVREGSPALNASAITVPVLMFHGTLDTNVDIDQGRVMQRALVAAGRRSELIEYPGLDHQLPTSEARIDMLRRISGFLPR</sequence>
<dbReference type="PANTHER" id="PTHR42776">
    <property type="entry name" value="SERINE PEPTIDASE S9 FAMILY MEMBER"/>
    <property type="match status" value="1"/>
</dbReference>
<dbReference type="GO" id="GO:0006508">
    <property type="term" value="P:proteolysis"/>
    <property type="evidence" value="ECO:0007669"/>
    <property type="project" value="InterPro"/>
</dbReference>
<dbReference type="SUPFAM" id="SSF82171">
    <property type="entry name" value="DPP6 N-terminal domain-like"/>
    <property type="match status" value="1"/>
</dbReference>
<dbReference type="SUPFAM" id="SSF53474">
    <property type="entry name" value="alpha/beta-Hydrolases"/>
    <property type="match status" value="1"/>
</dbReference>
<evidence type="ECO:0000313" key="4">
    <source>
        <dbReference type="EMBL" id="QJQ32694.1"/>
    </source>
</evidence>
<accession>A0A6M4AUI3</accession>
<dbReference type="InterPro" id="IPR001375">
    <property type="entry name" value="Peptidase_S9_cat"/>
</dbReference>
<evidence type="ECO:0000313" key="5">
    <source>
        <dbReference type="Proteomes" id="UP000503018"/>
    </source>
</evidence>
<name>A0A6M4AUI3_9SPHN</name>